<dbReference type="GeneID" id="56509436"/>
<sequence>MKKAFTFFEIVVVIVVIGIMAAFVAPKFSRDDLRLAADQIAAHIRYTQHLAMIDDKYDPGNANWYKAKWRIFFSDTDFTNNKLTYMVFQDKSGESTGNTNSISEIAKNPNNNAKLMTAGYSGGLAYTDKRVSKELNIEDTYNIDTIEFKNGCSVQGGTTTLSFDELGRPYKGNPTSQKSPYQNIITKQCTIILTHKNKSTCTINVEPETGYVTIKEDCGSN</sequence>
<proteinExistence type="predicted"/>
<dbReference type="RefSeq" id="WP_111996009.1">
    <property type="nucleotide sequence ID" value="NZ_CP053828.1"/>
</dbReference>
<dbReference type="InterPro" id="IPR045584">
    <property type="entry name" value="Pilin-like"/>
</dbReference>
<organism evidence="2 3">
    <name type="scientific">Campylobacter hyointestinalis subsp. lawsonii</name>
    <dbReference type="NCBI Taxonomy" id="91353"/>
    <lineage>
        <taxon>Bacteria</taxon>
        <taxon>Pseudomonadati</taxon>
        <taxon>Campylobacterota</taxon>
        <taxon>Epsilonproteobacteria</taxon>
        <taxon>Campylobacterales</taxon>
        <taxon>Campylobacteraceae</taxon>
        <taxon>Campylobacter</taxon>
    </lineage>
</organism>
<gene>
    <name evidence="2" type="ORF">F7P66_06750</name>
</gene>
<accession>A0AAV6EIE2</accession>
<dbReference type="InterPro" id="IPR012902">
    <property type="entry name" value="N_methyl_site"/>
</dbReference>
<feature type="transmembrane region" description="Helical" evidence="1">
    <location>
        <begin position="6"/>
        <end position="25"/>
    </location>
</feature>
<keyword evidence="1" id="KW-0812">Transmembrane</keyword>
<dbReference type="EMBL" id="VZON01000005">
    <property type="protein sequence ID" value="KAB0612513.1"/>
    <property type="molecule type" value="Genomic_DNA"/>
</dbReference>
<keyword evidence="1" id="KW-1133">Transmembrane helix</keyword>
<keyword evidence="1" id="KW-0472">Membrane</keyword>
<dbReference type="SUPFAM" id="SSF54523">
    <property type="entry name" value="Pili subunits"/>
    <property type="match status" value="1"/>
</dbReference>
<reference evidence="2 3" key="1">
    <citation type="submission" date="2019-09" db="EMBL/GenBank/DDBJ databases">
        <title>Draft genome sequences of 48 bacterial type strains from the CCUG.</title>
        <authorList>
            <person name="Tunovic T."/>
            <person name="Pineiro-Iglesias B."/>
            <person name="Unosson C."/>
            <person name="Inganas E."/>
            <person name="Ohlen M."/>
            <person name="Cardew S."/>
            <person name="Jensie-Markopoulos S."/>
            <person name="Salva-Serra F."/>
            <person name="Jaen-Luchoro D."/>
            <person name="Karlsson R."/>
            <person name="Svensson-Stadler L."/>
            <person name="Chun J."/>
            <person name="Moore E."/>
        </authorList>
    </citation>
    <scope>NUCLEOTIDE SEQUENCE [LARGE SCALE GENOMIC DNA]</scope>
    <source>
        <strain evidence="2 3">CCUG 34538</strain>
    </source>
</reference>
<dbReference type="AlphaFoldDB" id="A0AAV6EIE2"/>
<evidence type="ECO:0000256" key="1">
    <source>
        <dbReference type="SAM" id="Phobius"/>
    </source>
</evidence>
<evidence type="ECO:0000313" key="2">
    <source>
        <dbReference type="EMBL" id="KAB0612513.1"/>
    </source>
</evidence>
<evidence type="ECO:0000313" key="3">
    <source>
        <dbReference type="Proteomes" id="UP000423641"/>
    </source>
</evidence>
<dbReference type="Proteomes" id="UP000423641">
    <property type="component" value="Unassembled WGS sequence"/>
</dbReference>
<name>A0AAV6EIE2_CAMHY</name>
<protein>
    <submittedName>
        <fullName evidence="2">Prepilin-type N-terminal cleavage/methylation domain-containing protein</fullName>
    </submittedName>
</protein>
<comment type="caution">
    <text evidence="2">The sequence shown here is derived from an EMBL/GenBank/DDBJ whole genome shotgun (WGS) entry which is preliminary data.</text>
</comment>
<dbReference type="NCBIfam" id="TIGR02532">
    <property type="entry name" value="IV_pilin_GFxxxE"/>
    <property type="match status" value="1"/>
</dbReference>